<organism evidence="3 4">
    <name type="scientific">Solitalea agri</name>
    <dbReference type="NCBI Taxonomy" id="2953739"/>
    <lineage>
        <taxon>Bacteria</taxon>
        <taxon>Pseudomonadati</taxon>
        <taxon>Bacteroidota</taxon>
        <taxon>Sphingobacteriia</taxon>
        <taxon>Sphingobacteriales</taxon>
        <taxon>Sphingobacteriaceae</taxon>
        <taxon>Solitalea</taxon>
    </lineage>
</organism>
<dbReference type="GO" id="GO:0005829">
    <property type="term" value="C:cytosol"/>
    <property type="evidence" value="ECO:0007669"/>
    <property type="project" value="TreeGrafter"/>
</dbReference>
<gene>
    <name evidence="3" type="ORF">NF867_09640</name>
</gene>
<accession>A0A9X2JDP3</accession>
<dbReference type="Gene3D" id="2.160.10.10">
    <property type="entry name" value="Hexapeptide repeat proteins"/>
    <property type="match status" value="1"/>
</dbReference>
<evidence type="ECO:0000313" key="3">
    <source>
        <dbReference type="EMBL" id="MCO4293125.1"/>
    </source>
</evidence>
<keyword evidence="2" id="KW-0808">Transferase</keyword>
<protein>
    <submittedName>
        <fullName evidence="3">WcaF family extracellular polysaccharide biosynthesis acetyltransferase</fullName>
    </submittedName>
</protein>
<dbReference type="GO" id="GO:0008374">
    <property type="term" value="F:O-acyltransferase activity"/>
    <property type="evidence" value="ECO:0007669"/>
    <property type="project" value="TreeGrafter"/>
</dbReference>
<dbReference type="InterPro" id="IPR051159">
    <property type="entry name" value="Hexapeptide_acetyltransf"/>
</dbReference>
<proteinExistence type="inferred from homology"/>
<dbReference type="InterPro" id="IPR011004">
    <property type="entry name" value="Trimer_LpxA-like_sf"/>
</dbReference>
<reference evidence="3" key="1">
    <citation type="submission" date="2022-06" db="EMBL/GenBank/DDBJ databases">
        <title>Solitalea sp. MAHUQ-68 isolated from rhizospheric soil.</title>
        <authorList>
            <person name="Huq M.A."/>
        </authorList>
    </citation>
    <scope>NUCLEOTIDE SEQUENCE</scope>
    <source>
        <strain evidence="3">MAHUQ-68</strain>
    </source>
</reference>
<dbReference type="PANTHER" id="PTHR23416:SF23">
    <property type="entry name" value="ACETYLTRANSFERASE C18B11.09C-RELATED"/>
    <property type="match status" value="1"/>
</dbReference>
<comment type="similarity">
    <text evidence="1">Belongs to the transferase hexapeptide repeat family.</text>
</comment>
<evidence type="ECO:0000256" key="2">
    <source>
        <dbReference type="ARBA" id="ARBA00022679"/>
    </source>
</evidence>
<dbReference type="AlphaFoldDB" id="A0A9X2JDP3"/>
<dbReference type="EMBL" id="JAMWYS010000032">
    <property type="protein sequence ID" value="MCO4293125.1"/>
    <property type="molecule type" value="Genomic_DNA"/>
</dbReference>
<evidence type="ECO:0000313" key="4">
    <source>
        <dbReference type="Proteomes" id="UP001155182"/>
    </source>
</evidence>
<name>A0A9X2JDP3_9SPHI</name>
<sequence>MINSSLLSTYNNKHYKPGSRLRILIWYFFNRLFFKTAIPFPSSFKVNILKIFGAEIGEQVLIKPRVNIKYPWFLVIGNYAWIGEEVWIDNLGLVKIGANVCISQGAMLLTGNHNYKLSTFDLIVGEIVLEDGVWIGARSVVCPGVICRSHSILTVNSVATKELKSNKIYQGNPAIEIRNRVIQ</sequence>
<dbReference type="NCBIfam" id="NF007797">
    <property type="entry name" value="PRK10502.1"/>
    <property type="match status" value="1"/>
</dbReference>
<dbReference type="RefSeq" id="WP_252587628.1">
    <property type="nucleotide sequence ID" value="NZ_JAMWYS010000032.1"/>
</dbReference>
<evidence type="ECO:0000256" key="1">
    <source>
        <dbReference type="ARBA" id="ARBA00007274"/>
    </source>
</evidence>
<comment type="caution">
    <text evidence="3">The sequence shown here is derived from an EMBL/GenBank/DDBJ whole genome shotgun (WGS) entry which is preliminary data.</text>
</comment>
<dbReference type="CDD" id="cd05825">
    <property type="entry name" value="LbH_wcaF_like"/>
    <property type="match status" value="1"/>
</dbReference>
<dbReference type="Proteomes" id="UP001155182">
    <property type="component" value="Unassembled WGS sequence"/>
</dbReference>
<dbReference type="PANTHER" id="PTHR23416">
    <property type="entry name" value="SIALIC ACID SYNTHASE-RELATED"/>
    <property type="match status" value="1"/>
</dbReference>
<keyword evidence="4" id="KW-1185">Reference proteome</keyword>
<dbReference type="SUPFAM" id="SSF51161">
    <property type="entry name" value="Trimeric LpxA-like enzymes"/>
    <property type="match status" value="1"/>
</dbReference>